<dbReference type="AlphaFoldDB" id="A0A1Z5RCG9"/>
<dbReference type="InParanoid" id="A0A1Z5RCG9"/>
<organism evidence="1 2">
    <name type="scientific">Sorghum bicolor</name>
    <name type="common">Sorghum</name>
    <name type="synonym">Sorghum vulgare</name>
    <dbReference type="NCBI Taxonomy" id="4558"/>
    <lineage>
        <taxon>Eukaryota</taxon>
        <taxon>Viridiplantae</taxon>
        <taxon>Streptophyta</taxon>
        <taxon>Embryophyta</taxon>
        <taxon>Tracheophyta</taxon>
        <taxon>Spermatophyta</taxon>
        <taxon>Magnoliopsida</taxon>
        <taxon>Liliopsida</taxon>
        <taxon>Poales</taxon>
        <taxon>Poaceae</taxon>
        <taxon>PACMAD clade</taxon>
        <taxon>Panicoideae</taxon>
        <taxon>Andropogonodae</taxon>
        <taxon>Andropogoneae</taxon>
        <taxon>Sorghinae</taxon>
        <taxon>Sorghum</taxon>
    </lineage>
</organism>
<dbReference type="FunCoup" id="A0A1Z5RCG9">
    <property type="interactions" value="348"/>
</dbReference>
<reference evidence="2" key="2">
    <citation type="journal article" date="2018" name="Plant J.">
        <title>The Sorghum bicolor reference genome: improved assembly, gene annotations, a transcriptome atlas, and signatures of genome organization.</title>
        <authorList>
            <person name="McCormick R.F."/>
            <person name="Truong S.K."/>
            <person name="Sreedasyam A."/>
            <person name="Jenkins J."/>
            <person name="Shu S."/>
            <person name="Sims D."/>
            <person name="Kennedy M."/>
            <person name="Amirebrahimi M."/>
            <person name="Weers B.D."/>
            <person name="McKinley B."/>
            <person name="Mattison A."/>
            <person name="Morishige D.T."/>
            <person name="Grimwood J."/>
            <person name="Schmutz J."/>
            <person name="Mullet J.E."/>
        </authorList>
    </citation>
    <scope>NUCLEOTIDE SEQUENCE [LARGE SCALE GENOMIC DNA]</scope>
    <source>
        <strain evidence="2">cv. BTx623</strain>
    </source>
</reference>
<protein>
    <submittedName>
        <fullName evidence="1">Uncharacterized protein</fullName>
    </submittedName>
</protein>
<dbReference type="Gramene" id="OQU81428">
    <property type="protein sequence ID" value="OQU81428"/>
    <property type="gene ID" value="SORBI_3006G056900"/>
</dbReference>
<reference evidence="1 2" key="1">
    <citation type="journal article" date="2009" name="Nature">
        <title>The Sorghum bicolor genome and the diversification of grasses.</title>
        <authorList>
            <person name="Paterson A.H."/>
            <person name="Bowers J.E."/>
            <person name="Bruggmann R."/>
            <person name="Dubchak I."/>
            <person name="Grimwood J."/>
            <person name="Gundlach H."/>
            <person name="Haberer G."/>
            <person name="Hellsten U."/>
            <person name="Mitros T."/>
            <person name="Poliakov A."/>
            <person name="Schmutz J."/>
            <person name="Spannagl M."/>
            <person name="Tang H."/>
            <person name="Wang X."/>
            <person name="Wicker T."/>
            <person name="Bharti A.K."/>
            <person name="Chapman J."/>
            <person name="Feltus F.A."/>
            <person name="Gowik U."/>
            <person name="Grigoriev I.V."/>
            <person name="Lyons E."/>
            <person name="Maher C.A."/>
            <person name="Martis M."/>
            <person name="Narechania A."/>
            <person name="Otillar R.P."/>
            <person name="Penning B.W."/>
            <person name="Salamov A.A."/>
            <person name="Wang Y."/>
            <person name="Zhang L."/>
            <person name="Carpita N.C."/>
            <person name="Freeling M."/>
            <person name="Gingle A.R."/>
            <person name="Hash C.T."/>
            <person name="Keller B."/>
            <person name="Klein P."/>
            <person name="Kresovich S."/>
            <person name="McCann M.C."/>
            <person name="Ming R."/>
            <person name="Peterson D.G."/>
            <person name="Mehboob-ur-Rahman"/>
            <person name="Ware D."/>
            <person name="Westhoff P."/>
            <person name="Mayer K.F."/>
            <person name="Messing J."/>
            <person name="Rokhsar D.S."/>
        </authorList>
    </citation>
    <scope>NUCLEOTIDE SEQUENCE [LARGE SCALE GENOMIC DNA]</scope>
    <source>
        <strain evidence="2">cv. BTx623</strain>
    </source>
</reference>
<gene>
    <name evidence="1" type="ORF">SORBI_3006G056900</name>
</gene>
<proteinExistence type="predicted"/>
<name>A0A1Z5RCG9_SORBI</name>
<evidence type="ECO:0000313" key="2">
    <source>
        <dbReference type="Proteomes" id="UP000000768"/>
    </source>
</evidence>
<keyword evidence="2" id="KW-1185">Reference proteome</keyword>
<evidence type="ECO:0000313" key="1">
    <source>
        <dbReference type="EMBL" id="OQU81428.1"/>
    </source>
</evidence>
<dbReference type="eggNOG" id="ENOG502R790">
    <property type="taxonomic scope" value="Eukaryota"/>
</dbReference>
<dbReference type="OMA" id="HTTENAQ"/>
<accession>A0A1Z5RCG9</accession>
<sequence length="200" mass="23178">MEAVAYDDQTMRFDSLLIQGQEYVFFSIGFVPTWEDDMRYMFCLHSDYYVYLSTHTTENAQSSILGIPQFPRTFMALQDVYNLDEFIFADIIGIIVYVSNTQGRDDSINLYRHVVLMDERNNFVIINVMKPHLLRHTIGEWRRAASEFCTLAALHLYMNSRRGGVTTNDFSEIVLSPICVQADAFQVGYEADHLRRKGKS</sequence>
<dbReference type="Proteomes" id="UP000000768">
    <property type="component" value="Chromosome 6"/>
</dbReference>
<dbReference type="EMBL" id="CM000765">
    <property type="protein sequence ID" value="OQU81428.1"/>
    <property type="molecule type" value="Genomic_DNA"/>
</dbReference>